<dbReference type="AlphaFoldDB" id="A0A0G1XH46"/>
<gene>
    <name evidence="2" type="ORF">UY72_C0016G0009</name>
</gene>
<proteinExistence type="predicted"/>
<keyword evidence="1" id="KW-0472">Membrane</keyword>
<organism evidence="2 3">
    <name type="scientific">Candidatus Uhrbacteria bacterium GW2011_GWD2_52_7</name>
    <dbReference type="NCBI Taxonomy" id="1618989"/>
    <lineage>
        <taxon>Bacteria</taxon>
        <taxon>Candidatus Uhriibacteriota</taxon>
    </lineage>
</organism>
<dbReference type="Proteomes" id="UP000034846">
    <property type="component" value="Unassembled WGS sequence"/>
</dbReference>
<evidence type="ECO:0000256" key="1">
    <source>
        <dbReference type="SAM" id="Phobius"/>
    </source>
</evidence>
<feature type="transmembrane region" description="Helical" evidence="1">
    <location>
        <begin position="27"/>
        <end position="50"/>
    </location>
</feature>
<keyword evidence="1" id="KW-0812">Transmembrane</keyword>
<sequence>MTFLTGEWAADILFASFMASSGTYYRFAFRAMADISGTILVPAVVALLVGKWLDARLAVQGFAMYAILGLTFVGTAFVLVKKIRAYGQAYRQLLDSEPPRHGAPRG</sequence>
<comment type="caution">
    <text evidence="2">The sequence shown here is derived from an EMBL/GenBank/DDBJ whole genome shotgun (WGS) entry which is preliminary data.</text>
</comment>
<evidence type="ECO:0000313" key="2">
    <source>
        <dbReference type="EMBL" id="KKW30276.1"/>
    </source>
</evidence>
<evidence type="ECO:0000313" key="3">
    <source>
        <dbReference type="Proteomes" id="UP000034846"/>
    </source>
</evidence>
<feature type="transmembrane region" description="Helical" evidence="1">
    <location>
        <begin position="62"/>
        <end position="80"/>
    </location>
</feature>
<dbReference type="EMBL" id="LCRD01000016">
    <property type="protein sequence ID" value="KKW30276.1"/>
    <property type="molecule type" value="Genomic_DNA"/>
</dbReference>
<protein>
    <submittedName>
        <fullName evidence="2">Uncharacterized protein</fullName>
    </submittedName>
</protein>
<accession>A0A0G1XH46</accession>
<keyword evidence="1" id="KW-1133">Transmembrane helix</keyword>
<name>A0A0G1XH46_9BACT</name>
<reference evidence="2 3" key="1">
    <citation type="journal article" date="2015" name="Nature">
        <title>rRNA introns, odd ribosomes, and small enigmatic genomes across a large radiation of phyla.</title>
        <authorList>
            <person name="Brown C.T."/>
            <person name="Hug L.A."/>
            <person name="Thomas B.C."/>
            <person name="Sharon I."/>
            <person name="Castelle C.J."/>
            <person name="Singh A."/>
            <person name="Wilkins M.J."/>
            <person name="Williams K.H."/>
            <person name="Banfield J.F."/>
        </authorList>
    </citation>
    <scope>NUCLEOTIDE SEQUENCE [LARGE SCALE GENOMIC DNA]</scope>
</reference>